<keyword evidence="2" id="KW-1185">Reference proteome</keyword>
<dbReference type="EnsemblBacteria" id="AAL45321">
    <property type="protein sequence ID" value="AAL45321"/>
    <property type="gene ID" value="Atu4527"/>
</dbReference>
<dbReference type="KEGG" id="atu:Atu4527"/>
<accession>Q8U7C2</accession>
<dbReference type="PATRIC" id="fig|176299.10.peg.4333"/>
<dbReference type="PIR" id="AC3113">
    <property type="entry name" value="AC3113"/>
</dbReference>
<organism evidence="1 2">
    <name type="scientific">Agrobacterium fabrum (strain C58 / ATCC 33970)</name>
    <name type="common">Agrobacterium tumefaciens (strain C58)</name>
    <dbReference type="NCBI Taxonomy" id="176299"/>
    <lineage>
        <taxon>Bacteria</taxon>
        <taxon>Pseudomonadati</taxon>
        <taxon>Pseudomonadota</taxon>
        <taxon>Alphaproteobacteria</taxon>
        <taxon>Hyphomicrobiales</taxon>
        <taxon>Rhizobiaceae</taxon>
        <taxon>Rhizobium/Agrobacterium group</taxon>
        <taxon>Agrobacterium</taxon>
        <taxon>Agrobacterium tumefaciens complex</taxon>
    </lineage>
</organism>
<dbReference type="Proteomes" id="UP000000813">
    <property type="component" value="Chromosome linear"/>
</dbReference>
<gene>
    <name evidence="1" type="ordered locus">Atu4527</name>
</gene>
<name>Q8U7C2_AGRFC</name>
<reference evidence="1 2" key="1">
    <citation type="journal article" date="2001" name="Science">
        <title>The genome of the natural genetic engineer Agrobacterium tumefaciens C58.</title>
        <authorList>
            <person name="Wood D.W."/>
            <person name="Setubal J.C."/>
            <person name="Kaul R."/>
            <person name="Monks D.E."/>
            <person name="Kitajima J.P."/>
            <person name="Okura V.K."/>
            <person name="Zhou Y."/>
            <person name="Chen L."/>
            <person name="Wood G.E."/>
            <person name="Almeida N.F.Jr."/>
            <person name="Woo L."/>
            <person name="Chen Y."/>
            <person name="Paulsen I.T."/>
            <person name="Eisen J.A."/>
            <person name="Karp P.D."/>
            <person name="Bovee D.Sr."/>
            <person name="Chapman P."/>
            <person name="Clendenning J."/>
            <person name="Deatherage G."/>
            <person name="Gillet W."/>
            <person name="Grant C."/>
            <person name="Kutyavin T."/>
            <person name="Levy R."/>
            <person name="Li M.J."/>
            <person name="McClelland E."/>
            <person name="Palmieri A."/>
            <person name="Raymond C."/>
            <person name="Rouse G."/>
            <person name="Saenphimmachak C."/>
            <person name="Wu Z."/>
            <person name="Romero P."/>
            <person name="Gordon D."/>
            <person name="Zhang S."/>
            <person name="Yoo H."/>
            <person name="Tao Y."/>
            <person name="Biddle P."/>
            <person name="Jung M."/>
            <person name="Krespan W."/>
            <person name="Perry M."/>
            <person name="Gordon-Kamm B."/>
            <person name="Liao L."/>
            <person name="Kim S."/>
            <person name="Hendrick C."/>
            <person name="Zhao Z.Y."/>
            <person name="Dolan M."/>
            <person name="Chumley F."/>
            <person name="Tingey S.V."/>
            <person name="Tomb J.F."/>
            <person name="Gordon M.P."/>
            <person name="Olson M.V."/>
            <person name="Nester E.W."/>
        </authorList>
    </citation>
    <scope>NUCLEOTIDE SEQUENCE [LARGE SCALE GENOMIC DNA]</scope>
    <source>
        <strain evidence="2">C58 / ATCC 33970</strain>
    </source>
</reference>
<reference evidence="1 2" key="2">
    <citation type="journal article" date="2001" name="Science">
        <title>Genome sequence of the plant pathogen and biotechnology agent Agrobacterium tumefaciens C58.</title>
        <authorList>
            <person name="Goodner B."/>
            <person name="Hinkle G."/>
            <person name="Gattung S."/>
            <person name="Miller N."/>
            <person name="Blanchard M."/>
            <person name="Qurollo B."/>
            <person name="Goldman B.S."/>
            <person name="Cao Y."/>
            <person name="Askenazi M."/>
            <person name="Halling C."/>
            <person name="Mullin L."/>
            <person name="Houmiel K."/>
            <person name="Gordon J."/>
            <person name="Vaudin M."/>
            <person name="Iartchouk O."/>
            <person name="Epp A."/>
            <person name="Liu F."/>
            <person name="Wollam C."/>
            <person name="Allinger M."/>
            <person name="Doughty D."/>
            <person name="Scott C."/>
            <person name="Lappas C."/>
            <person name="Markelz B."/>
            <person name="Flanagan C."/>
            <person name="Crowell C."/>
            <person name="Gurson J."/>
            <person name="Lomo C."/>
            <person name="Sear C."/>
            <person name="Strub G."/>
            <person name="Cielo C."/>
            <person name="Slater S."/>
        </authorList>
    </citation>
    <scope>NUCLEOTIDE SEQUENCE [LARGE SCALE GENOMIC DNA]</scope>
    <source>
        <strain evidence="2">C58 / ATCC 33970</strain>
    </source>
</reference>
<dbReference type="EMBL" id="AE007870">
    <property type="protein sequence ID" value="AAL45321.1"/>
    <property type="molecule type" value="Genomic_DNA"/>
</dbReference>
<dbReference type="STRING" id="176299.Atu4527"/>
<protein>
    <submittedName>
        <fullName evidence="1">Uncharacterized protein</fullName>
    </submittedName>
</protein>
<sequence length="53" mass="5585">MRRAAPCGQDGDVTRDCMFQAALPVEGALDAAGQFKARDATEARLMTLQVSSG</sequence>
<dbReference type="AlphaFoldDB" id="Q8U7C2"/>
<proteinExistence type="predicted"/>
<evidence type="ECO:0000313" key="2">
    <source>
        <dbReference type="Proteomes" id="UP000000813"/>
    </source>
</evidence>
<dbReference type="BioCyc" id="AGRO:ATU4527-MONOMER"/>
<dbReference type="HOGENOM" id="CLU_3057762_0_0_5"/>
<evidence type="ECO:0000313" key="1">
    <source>
        <dbReference type="EMBL" id="AAL45321.1"/>
    </source>
</evidence>